<protein>
    <submittedName>
        <fullName evidence="1">Glycosyltransferase family 4 protein</fullName>
    </submittedName>
</protein>
<proteinExistence type="predicted"/>
<evidence type="ECO:0000313" key="1">
    <source>
        <dbReference type="EMBL" id="QOX65159.1"/>
    </source>
</evidence>
<dbReference type="EMBL" id="CP042469">
    <property type="protein sequence ID" value="QOX65159.1"/>
    <property type="molecule type" value="Genomic_DNA"/>
</dbReference>
<sequence length="418" mass="47427">MNMRITMIVPYFKPEITAAVHLLDDLARDLANKGAEVTVITGYPFRGTSRALRERFMHLADEQLTERIRILRVGQRREEGKVFLMRGIRYLFKTAAFYRVARRIPTDAFFLYSTPPLMGVFGGLLEKKAPTLYCLQDIFPDNLADQGKITSESILFRILRRMEAYIYRTNTRVVTISEDMRQNLIEKQVSADKVFVIENWIDTDEVRLITREDNPLFDQFGLDRAGFYVTYCGNLGYAQDLDTVIKSAKLLEEKAPEVQFLIVGNGVCEDEIKKKITEEKQGNVRMFPLQPEEASAFVYSLGDLGIVALRPQFLKNAMPSKTWAMMAAAQPVLCTAEEHTQLHKLIASTGAGVVVCPGSAEDMAAAIMHLCANRHCLREHGANGRAYAEKYLTREGATSKYYQMLQELAERREKHVSG</sequence>
<name>A0ACD1AFR4_9FIRM</name>
<reference evidence="1" key="1">
    <citation type="submission" date="2019-08" db="EMBL/GenBank/DDBJ databases">
        <title>Genome sequence of Clostridiales bacterium MT110.</title>
        <authorList>
            <person name="Cao J."/>
        </authorList>
    </citation>
    <scope>NUCLEOTIDE SEQUENCE</scope>
    <source>
        <strain evidence="1">MT110</strain>
    </source>
</reference>
<dbReference type="Proteomes" id="UP000594014">
    <property type="component" value="Chromosome"/>
</dbReference>
<accession>A0ACD1AFR4</accession>
<gene>
    <name evidence="1" type="ORF">FRZ06_18295</name>
</gene>
<organism evidence="1 2">
    <name type="scientific">Anoxybacterium hadale</name>
    <dbReference type="NCBI Taxonomy" id="3408580"/>
    <lineage>
        <taxon>Bacteria</taxon>
        <taxon>Bacillati</taxon>
        <taxon>Bacillota</taxon>
        <taxon>Clostridia</taxon>
        <taxon>Peptostreptococcales</taxon>
        <taxon>Anaerovoracaceae</taxon>
        <taxon>Anoxybacterium</taxon>
    </lineage>
</organism>
<evidence type="ECO:0000313" key="2">
    <source>
        <dbReference type="Proteomes" id="UP000594014"/>
    </source>
</evidence>
<keyword evidence="2" id="KW-1185">Reference proteome</keyword>